<gene>
    <name evidence="2" type="ORF">SAMN02745225_02236</name>
</gene>
<dbReference type="Pfam" id="PF02754">
    <property type="entry name" value="CCG"/>
    <property type="match status" value="2"/>
</dbReference>
<sequence>MKVALFITCVNDLIYPRTAQATYRVLSRLGHEVVFPKEQTCCGQLHLNAGYRDEGLKLARRFHDIFSDYEVIVSPSASCVGTVRDLYGFSARRLGEDSLAEELEEISEHVFELSEFLVNRLGVTDVGAEFPHRVAYHPTCHSLRSLHLYDQPLQLLRSVSSLELVEFEDYTSCCGFGGMFALKNSDVSVAMGTDKLVNIKDSGAEVLCAVDNSCLTHLGGEASRISMGIRTMHLAEILASEGASRG</sequence>
<evidence type="ECO:0000313" key="3">
    <source>
        <dbReference type="Proteomes" id="UP000184295"/>
    </source>
</evidence>
<dbReference type="Proteomes" id="UP000184295">
    <property type="component" value="Unassembled WGS sequence"/>
</dbReference>
<dbReference type="RefSeq" id="WP_072792568.1">
    <property type="nucleotide sequence ID" value="NZ_FQUL01000054.1"/>
</dbReference>
<dbReference type="EMBL" id="FQUL01000054">
    <property type="protein sequence ID" value="SHF00679.1"/>
    <property type="molecule type" value="Genomic_DNA"/>
</dbReference>
<dbReference type="InterPro" id="IPR004017">
    <property type="entry name" value="Cys_rich_dom"/>
</dbReference>
<accession>A0A1M4Y4T0</accession>
<reference evidence="3" key="1">
    <citation type="submission" date="2016-11" db="EMBL/GenBank/DDBJ databases">
        <authorList>
            <person name="Varghese N."/>
            <person name="Submissions S."/>
        </authorList>
    </citation>
    <scope>NUCLEOTIDE SEQUENCE [LARGE SCALE GENOMIC DNA]</scope>
    <source>
        <strain evidence="3">DSM 19514</strain>
    </source>
</reference>
<dbReference type="GO" id="GO:0016491">
    <property type="term" value="F:oxidoreductase activity"/>
    <property type="evidence" value="ECO:0007669"/>
    <property type="project" value="UniProtKB-ARBA"/>
</dbReference>
<dbReference type="PANTHER" id="PTHR30296:SF0">
    <property type="entry name" value="LACTATE UTILIZATION PROTEIN A"/>
    <property type="match status" value="1"/>
</dbReference>
<name>A0A1M4Y4T0_9ACTN</name>
<organism evidence="2 3">
    <name type="scientific">Ferrithrix thermotolerans DSM 19514</name>
    <dbReference type="NCBI Taxonomy" id="1121881"/>
    <lineage>
        <taxon>Bacteria</taxon>
        <taxon>Bacillati</taxon>
        <taxon>Actinomycetota</taxon>
        <taxon>Acidimicrobiia</taxon>
        <taxon>Acidimicrobiales</taxon>
        <taxon>Acidimicrobiaceae</taxon>
        <taxon>Ferrithrix</taxon>
    </lineage>
</organism>
<dbReference type="STRING" id="1121881.SAMN02745225_02236"/>
<protein>
    <submittedName>
        <fullName evidence="2">L-lactate dehydrogenase complex protein LldE</fullName>
    </submittedName>
</protein>
<evidence type="ECO:0000313" key="2">
    <source>
        <dbReference type="EMBL" id="SHF00679.1"/>
    </source>
</evidence>
<feature type="domain" description="Cysteine-rich" evidence="1">
    <location>
        <begin position="134"/>
        <end position="218"/>
    </location>
</feature>
<keyword evidence="3" id="KW-1185">Reference proteome</keyword>
<dbReference type="OrthoDB" id="9770306at2"/>
<feature type="domain" description="Cysteine-rich" evidence="1">
    <location>
        <begin position="3"/>
        <end position="83"/>
    </location>
</feature>
<evidence type="ECO:0000259" key="1">
    <source>
        <dbReference type="Pfam" id="PF02754"/>
    </source>
</evidence>
<proteinExistence type="predicted"/>
<dbReference type="AlphaFoldDB" id="A0A1M4Y4T0"/>
<dbReference type="GO" id="GO:0005829">
    <property type="term" value="C:cytosol"/>
    <property type="evidence" value="ECO:0007669"/>
    <property type="project" value="TreeGrafter"/>
</dbReference>
<dbReference type="PANTHER" id="PTHR30296">
    <property type="entry name" value="UNCHARACTERIZED PROTEIN YKGE"/>
    <property type="match status" value="1"/>
</dbReference>